<dbReference type="Proteomes" id="UP000011014">
    <property type="component" value="Unassembled WGS sequence"/>
</dbReference>
<protein>
    <submittedName>
        <fullName evidence="1">Uncharacterized protein</fullName>
    </submittedName>
</protein>
<gene>
    <name evidence="1" type="ORF">GSOID_T00019735001</name>
</gene>
<dbReference type="AlphaFoldDB" id="E4YUP6"/>
<proteinExistence type="predicted"/>
<organism evidence="1">
    <name type="scientific">Oikopleura dioica</name>
    <name type="common">Tunicate</name>
    <dbReference type="NCBI Taxonomy" id="34765"/>
    <lineage>
        <taxon>Eukaryota</taxon>
        <taxon>Metazoa</taxon>
        <taxon>Chordata</taxon>
        <taxon>Tunicata</taxon>
        <taxon>Appendicularia</taxon>
        <taxon>Copelata</taxon>
        <taxon>Oikopleuridae</taxon>
        <taxon>Oikopleura</taxon>
    </lineage>
</organism>
<evidence type="ECO:0000313" key="1">
    <source>
        <dbReference type="EMBL" id="CBY39185.1"/>
    </source>
</evidence>
<accession>E4YUP6</accession>
<feature type="non-terminal residue" evidence="1">
    <location>
        <position position="1"/>
    </location>
</feature>
<name>E4YUP6_OIKDI</name>
<sequence>QIFIAKFINRKYRFLDLPILNPFASTSSSTPRVLENSGIVVHLSDAQRHGLQNYCVATKCHNERLFQVLPVFEGLYSDGQHPRQKHTLRLSLVDSIYRHQMVELLSLFYNWFELFPNQKIQIHLNHVEITKSIISSIVLRGTERIKSHLIKISQKRNFQRSAMFNLSRDRNFRRMISEYLVDEKYISALNIYDVKMSRQRVLPFLKNPSARAAFEALEAISDSLSTFMPDVEVFYRPSLVPTHDSVGLAFQLVGERDSRAAQNDTFVIASATEFEIKSEVFPVSRLLHAYSIDFFVDDLQDSCSPQKSLACEHPKVLIFSDKADLARLALLTFLEKCSMPAVQRETVHLRRQRSFSFAQAAATDGIHSQRKDLNFKNKRSVADDKICIFDFLSAKIASIGEIQRSDSSSRTLKKVSSSTTTKIVEEVIYVTLKGAKEHGKQGKNAWKDSMHKGIEEAICHHPFLSKLKNLVLVVSDVSGQTVRALVSQLEIRPTQGHVENSWKIVASKEQICGLLNAPTTTRKLVEKMIDAINEMGAKGKDVAVGSYEEHVYKLVH</sequence>
<reference evidence="1" key="1">
    <citation type="journal article" date="2010" name="Science">
        <title>Plasticity of animal genome architecture unmasked by rapid evolution of a pelagic tunicate.</title>
        <authorList>
            <person name="Denoeud F."/>
            <person name="Henriet S."/>
            <person name="Mungpakdee S."/>
            <person name="Aury J.M."/>
            <person name="Da Silva C."/>
            <person name="Brinkmann H."/>
            <person name="Mikhaleva J."/>
            <person name="Olsen L.C."/>
            <person name="Jubin C."/>
            <person name="Canestro C."/>
            <person name="Bouquet J.M."/>
            <person name="Danks G."/>
            <person name="Poulain J."/>
            <person name="Campsteijn C."/>
            <person name="Adamski M."/>
            <person name="Cross I."/>
            <person name="Yadetie F."/>
            <person name="Muffato M."/>
            <person name="Louis A."/>
            <person name="Butcher S."/>
            <person name="Tsagkogeorga G."/>
            <person name="Konrad A."/>
            <person name="Singh S."/>
            <person name="Jensen M.F."/>
            <person name="Cong E.H."/>
            <person name="Eikeseth-Otteraa H."/>
            <person name="Noel B."/>
            <person name="Anthouard V."/>
            <person name="Porcel B.M."/>
            <person name="Kachouri-Lafond R."/>
            <person name="Nishino A."/>
            <person name="Ugolini M."/>
            <person name="Chourrout P."/>
            <person name="Nishida H."/>
            <person name="Aasland R."/>
            <person name="Huzurbazar S."/>
            <person name="Westhof E."/>
            <person name="Delsuc F."/>
            <person name="Lehrach H."/>
            <person name="Reinhardt R."/>
            <person name="Weissenbach J."/>
            <person name="Roy S.W."/>
            <person name="Artiguenave F."/>
            <person name="Postlethwait J.H."/>
            <person name="Manak J.R."/>
            <person name="Thompson E.M."/>
            <person name="Jaillon O."/>
            <person name="Du Pasquier L."/>
            <person name="Boudinot P."/>
            <person name="Liberles D.A."/>
            <person name="Volff J.N."/>
            <person name="Philippe H."/>
            <person name="Lenhard B."/>
            <person name="Roest Crollius H."/>
            <person name="Wincker P."/>
            <person name="Chourrout D."/>
        </authorList>
    </citation>
    <scope>NUCLEOTIDE SEQUENCE [LARGE SCALE GENOMIC DNA]</scope>
</reference>
<dbReference type="EMBL" id="FN655455">
    <property type="protein sequence ID" value="CBY39185.1"/>
    <property type="molecule type" value="Genomic_DNA"/>
</dbReference>
<dbReference type="Gene3D" id="3.30.930.10">
    <property type="entry name" value="Bira Bifunctional Protein, Domain 2"/>
    <property type="match status" value="1"/>
</dbReference>
<dbReference type="InterPro" id="IPR045864">
    <property type="entry name" value="aa-tRNA-synth_II/BPL/LPL"/>
</dbReference>